<dbReference type="InterPro" id="IPR004046">
    <property type="entry name" value="GST_C"/>
</dbReference>
<sequence>MTSIPFQAKEIALRKLQHMSDEYIQINPFKKVPAINDSGFILTESVAILTYLCNKHKKSNWYPTDLHEQARVNEYTHWQHLNLRLTGSTLFQTKVVIPAIKKQPPTDHELEKWHKRWQGSTDGLENVWLNRSSYLAGNHITIADLLGICEMMQPIAAGYNLDTKKFPRVQDWMERVKKETQPYFDEVHVVSMRLREKILKEEKQKIY</sequence>
<comment type="similarity">
    <text evidence="2">Belongs to the GST superfamily. Theta family.</text>
</comment>
<dbReference type="GO" id="GO:0004364">
    <property type="term" value="F:glutathione transferase activity"/>
    <property type="evidence" value="ECO:0007669"/>
    <property type="project" value="UniProtKB-EC"/>
</dbReference>
<keyword evidence="4" id="KW-0808">Transferase</keyword>
<accession>A0A814CBA9</accession>
<dbReference type="Proteomes" id="UP000663870">
    <property type="component" value="Unassembled WGS sequence"/>
</dbReference>
<dbReference type="FunFam" id="1.20.1050.10:FF:000039">
    <property type="entry name" value="Glutathione S-transferase theta-1"/>
    <property type="match status" value="1"/>
</dbReference>
<dbReference type="PROSITE" id="PS50404">
    <property type="entry name" value="GST_NTER"/>
    <property type="match status" value="1"/>
</dbReference>
<dbReference type="InterPro" id="IPR040079">
    <property type="entry name" value="Glutathione_S-Trfase"/>
</dbReference>
<comment type="subcellular location">
    <subcellularLocation>
        <location evidence="1">Cytoplasm</location>
    </subcellularLocation>
</comment>
<dbReference type="SFLD" id="SFLDS00019">
    <property type="entry name" value="Glutathione_Transferase_(cytos"/>
    <property type="match status" value="1"/>
</dbReference>
<comment type="catalytic activity">
    <reaction evidence="5">
        <text>RX + glutathione = an S-substituted glutathione + a halide anion + H(+)</text>
        <dbReference type="Rhea" id="RHEA:16437"/>
        <dbReference type="ChEBI" id="CHEBI:15378"/>
        <dbReference type="ChEBI" id="CHEBI:16042"/>
        <dbReference type="ChEBI" id="CHEBI:17792"/>
        <dbReference type="ChEBI" id="CHEBI:57925"/>
        <dbReference type="ChEBI" id="CHEBI:90779"/>
        <dbReference type="EC" id="2.5.1.18"/>
    </reaction>
</comment>
<evidence type="ECO:0000259" key="6">
    <source>
        <dbReference type="PROSITE" id="PS50404"/>
    </source>
</evidence>
<dbReference type="SUPFAM" id="SSF47616">
    <property type="entry name" value="GST C-terminal domain-like"/>
    <property type="match status" value="1"/>
</dbReference>
<comment type="caution">
    <text evidence="8">The sequence shown here is derived from an EMBL/GenBank/DDBJ whole genome shotgun (WGS) entry which is preliminary data.</text>
</comment>
<dbReference type="SUPFAM" id="SSF52833">
    <property type="entry name" value="Thioredoxin-like"/>
    <property type="match status" value="1"/>
</dbReference>
<dbReference type="SFLD" id="SFLDG00358">
    <property type="entry name" value="Main_(cytGST)"/>
    <property type="match status" value="1"/>
</dbReference>
<evidence type="ECO:0000256" key="4">
    <source>
        <dbReference type="ARBA" id="ARBA00022679"/>
    </source>
</evidence>
<keyword evidence="3" id="KW-0963">Cytoplasm</keyword>
<dbReference type="EMBL" id="CAJNOL010001320">
    <property type="protein sequence ID" value="CAF1336108.1"/>
    <property type="molecule type" value="Genomic_DNA"/>
</dbReference>
<evidence type="ECO:0000256" key="3">
    <source>
        <dbReference type="ARBA" id="ARBA00022490"/>
    </source>
</evidence>
<evidence type="ECO:0000313" key="10">
    <source>
        <dbReference type="Proteomes" id="UP000663854"/>
    </source>
</evidence>
<dbReference type="PANTHER" id="PTHR43917:SF8">
    <property type="entry name" value="GH16740P-RELATED"/>
    <property type="match status" value="1"/>
</dbReference>
<keyword evidence="11" id="KW-1185">Reference proteome</keyword>
<dbReference type="PROSITE" id="PS50405">
    <property type="entry name" value="GST_CTER"/>
    <property type="match status" value="1"/>
</dbReference>
<dbReference type="GO" id="GO:0006749">
    <property type="term" value="P:glutathione metabolic process"/>
    <property type="evidence" value="ECO:0007669"/>
    <property type="project" value="TreeGrafter"/>
</dbReference>
<dbReference type="Gene3D" id="1.20.1050.10">
    <property type="match status" value="1"/>
</dbReference>
<evidence type="ECO:0000256" key="5">
    <source>
        <dbReference type="ARBA" id="ARBA00047960"/>
    </source>
</evidence>
<evidence type="ECO:0000313" key="9">
    <source>
        <dbReference type="EMBL" id="CAF1336108.1"/>
    </source>
</evidence>
<dbReference type="GO" id="GO:0005737">
    <property type="term" value="C:cytoplasm"/>
    <property type="evidence" value="ECO:0007669"/>
    <property type="project" value="UniProtKB-SubCell"/>
</dbReference>
<reference evidence="8" key="1">
    <citation type="submission" date="2021-02" db="EMBL/GenBank/DDBJ databases">
        <authorList>
            <person name="Nowell W R."/>
        </authorList>
    </citation>
    <scope>NUCLEOTIDE SEQUENCE</scope>
</reference>
<dbReference type="Proteomes" id="UP000663854">
    <property type="component" value="Unassembled WGS sequence"/>
</dbReference>
<dbReference type="InterPro" id="IPR036249">
    <property type="entry name" value="Thioredoxin-like_sf"/>
</dbReference>
<dbReference type="Pfam" id="PF00043">
    <property type="entry name" value="GST_C"/>
    <property type="match status" value="1"/>
</dbReference>
<name>A0A814CBA9_9BILA</name>
<evidence type="ECO:0000313" key="11">
    <source>
        <dbReference type="Proteomes" id="UP000663870"/>
    </source>
</evidence>
<dbReference type="InterPro" id="IPR040077">
    <property type="entry name" value="GST_C_Theta"/>
</dbReference>
<organism evidence="8 10">
    <name type="scientific">Rotaria sordida</name>
    <dbReference type="NCBI Taxonomy" id="392033"/>
    <lineage>
        <taxon>Eukaryota</taxon>
        <taxon>Metazoa</taxon>
        <taxon>Spiralia</taxon>
        <taxon>Gnathifera</taxon>
        <taxon>Rotifera</taxon>
        <taxon>Eurotatoria</taxon>
        <taxon>Bdelloidea</taxon>
        <taxon>Philodinida</taxon>
        <taxon>Philodinidae</taxon>
        <taxon>Rotaria</taxon>
    </lineage>
</organism>
<dbReference type="EMBL" id="CAJNOH010000200">
    <property type="protein sequence ID" value="CAF0941997.1"/>
    <property type="molecule type" value="Genomic_DNA"/>
</dbReference>
<evidence type="ECO:0000313" key="8">
    <source>
        <dbReference type="EMBL" id="CAF0941997.1"/>
    </source>
</evidence>
<evidence type="ECO:0000256" key="1">
    <source>
        <dbReference type="ARBA" id="ARBA00004496"/>
    </source>
</evidence>
<dbReference type="AlphaFoldDB" id="A0A814CBA9"/>
<evidence type="ECO:0000256" key="2">
    <source>
        <dbReference type="ARBA" id="ARBA00009899"/>
    </source>
</evidence>
<feature type="domain" description="GST C-terminal" evidence="7">
    <location>
        <begin position="65"/>
        <end position="198"/>
    </location>
</feature>
<dbReference type="InterPro" id="IPR004045">
    <property type="entry name" value="Glutathione_S-Trfase_N"/>
</dbReference>
<dbReference type="Gene3D" id="3.40.30.10">
    <property type="entry name" value="Glutaredoxin"/>
    <property type="match status" value="1"/>
</dbReference>
<dbReference type="InterPro" id="IPR051369">
    <property type="entry name" value="GST_Theta"/>
</dbReference>
<gene>
    <name evidence="9" type="ORF">JXQ802_LOCUS31325</name>
    <name evidence="8" type="ORF">PYM288_LOCUS11643</name>
</gene>
<feature type="domain" description="GST N-terminal" evidence="6">
    <location>
        <begin position="1"/>
        <end position="60"/>
    </location>
</feature>
<dbReference type="Pfam" id="PF02798">
    <property type="entry name" value="GST_N"/>
    <property type="match status" value="1"/>
</dbReference>
<dbReference type="InterPro" id="IPR036282">
    <property type="entry name" value="Glutathione-S-Trfase_C_sf"/>
</dbReference>
<dbReference type="CDD" id="cd03183">
    <property type="entry name" value="GST_C_Theta"/>
    <property type="match status" value="1"/>
</dbReference>
<evidence type="ECO:0000259" key="7">
    <source>
        <dbReference type="PROSITE" id="PS50405"/>
    </source>
</evidence>
<dbReference type="InterPro" id="IPR010987">
    <property type="entry name" value="Glutathione-S-Trfase_C-like"/>
</dbReference>
<dbReference type="PANTHER" id="PTHR43917">
    <property type="match status" value="1"/>
</dbReference>
<protein>
    <submittedName>
        <fullName evidence="8">Uncharacterized protein</fullName>
    </submittedName>
</protein>
<proteinExistence type="inferred from homology"/>